<keyword evidence="2" id="KW-1185">Reference proteome</keyword>
<name>A0A164YM71_9CRUS</name>
<evidence type="ECO:0000313" key="1">
    <source>
        <dbReference type="EMBL" id="KZS15398.1"/>
    </source>
</evidence>
<proteinExistence type="predicted"/>
<protein>
    <submittedName>
        <fullName evidence="1">Uncharacterized protein</fullName>
    </submittedName>
</protein>
<comment type="caution">
    <text evidence="1">The sequence shown here is derived from an EMBL/GenBank/DDBJ whole genome shotgun (WGS) entry which is preliminary data.</text>
</comment>
<gene>
    <name evidence="1" type="ORF">APZ42_019091</name>
</gene>
<evidence type="ECO:0000313" key="2">
    <source>
        <dbReference type="Proteomes" id="UP000076858"/>
    </source>
</evidence>
<sequence>MKKTRTVRCIKAEFRPDFGPTCLVPFVKRERAYTKSICIQVKELSRCPVTHYAHLSIHQHLSIKVVH</sequence>
<dbReference type="Proteomes" id="UP000076858">
    <property type="component" value="Unassembled WGS sequence"/>
</dbReference>
<dbReference type="AlphaFoldDB" id="A0A164YM71"/>
<reference evidence="1 2" key="1">
    <citation type="submission" date="2016-03" db="EMBL/GenBank/DDBJ databases">
        <title>EvidentialGene: Evidence-directed Construction of Genes on Genomes.</title>
        <authorList>
            <person name="Gilbert D.G."/>
            <person name="Choi J.-H."/>
            <person name="Mockaitis K."/>
            <person name="Colbourne J."/>
            <person name="Pfrender M."/>
        </authorList>
    </citation>
    <scope>NUCLEOTIDE SEQUENCE [LARGE SCALE GENOMIC DNA]</scope>
    <source>
        <strain evidence="1 2">Xinb3</strain>
        <tissue evidence="1">Complete organism</tissue>
    </source>
</reference>
<organism evidence="1 2">
    <name type="scientific">Daphnia magna</name>
    <dbReference type="NCBI Taxonomy" id="35525"/>
    <lineage>
        <taxon>Eukaryota</taxon>
        <taxon>Metazoa</taxon>
        <taxon>Ecdysozoa</taxon>
        <taxon>Arthropoda</taxon>
        <taxon>Crustacea</taxon>
        <taxon>Branchiopoda</taxon>
        <taxon>Diplostraca</taxon>
        <taxon>Cladocera</taxon>
        <taxon>Anomopoda</taxon>
        <taxon>Daphniidae</taxon>
        <taxon>Daphnia</taxon>
    </lineage>
</organism>
<accession>A0A164YM71</accession>
<dbReference type="EMBL" id="LRGB01000872">
    <property type="protein sequence ID" value="KZS15398.1"/>
    <property type="molecule type" value="Genomic_DNA"/>
</dbReference>